<dbReference type="Gene3D" id="3.90.1150.10">
    <property type="entry name" value="Aspartate Aminotransferase, domain 1"/>
    <property type="match status" value="1"/>
</dbReference>
<dbReference type="AlphaFoldDB" id="A0A369CJD6"/>
<dbReference type="PANTHER" id="PTHR43094:SF1">
    <property type="entry name" value="AMINOTRANSFERASE CLASS-III"/>
    <property type="match status" value="1"/>
</dbReference>
<comment type="similarity">
    <text evidence="2 6">Belongs to the class-III pyridoxal-phosphate-dependent aminotransferase family.</text>
</comment>
<proteinExistence type="inferred from homology"/>
<dbReference type="InterPro" id="IPR015421">
    <property type="entry name" value="PyrdxlP-dep_Trfase_major"/>
</dbReference>
<evidence type="ECO:0000313" key="7">
    <source>
        <dbReference type="EMBL" id="RCX33408.1"/>
    </source>
</evidence>
<dbReference type="OrthoDB" id="9770449at2"/>
<evidence type="ECO:0000256" key="2">
    <source>
        <dbReference type="ARBA" id="ARBA00008954"/>
    </source>
</evidence>
<dbReference type="InterPro" id="IPR005814">
    <property type="entry name" value="Aminotrans_3"/>
</dbReference>
<dbReference type="SUPFAM" id="SSF53383">
    <property type="entry name" value="PLP-dependent transferases"/>
    <property type="match status" value="1"/>
</dbReference>
<evidence type="ECO:0000256" key="6">
    <source>
        <dbReference type="RuleBase" id="RU003560"/>
    </source>
</evidence>
<dbReference type="CDD" id="cd00610">
    <property type="entry name" value="OAT_like"/>
    <property type="match status" value="1"/>
</dbReference>
<reference evidence="7 8" key="1">
    <citation type="submission" date="2018-07" db="EMBL/GenBank/DDBJ databases">
        <title>Genomic Encyclopedia of Type Strains, Phase IV (KMG-IV): sequencing the most valuable type-strain genomes for metagenomic binning, comparative biology and taxonomic classification.</title>
        <authorList>
            <person name="Goeker M."/>
        </authorList>
    </citation>
    <scope>NUCLEOTIDE SEQUENCE [LARGE SCALE GENOMIC DNA]</scope>
    <source>
        <strain evidence="7 8">DSM 26407</strain>
    </source>
</reference>
<evidence type="ECO:0000313" key="8">
    <source>
        <dbReference type="Proteomes" id="UP000252707"/>
    </source>
</evidence>
<organism evidence="7 8">
    <name type="scientific">Thioalbus denitrificans</name>
    <dbReference type="NCBI Taxonomy" id="547122"/>
    <lineage>
        <taxon>Bacteria</taxon>
        <taxon>Pseudomonadati</taxon>
        <taxon>Pseudomonadota</taxon>
        <taxon>Gammaproteobacteria</taxon>
        <taxon>Chromatiales</taxon>
        <taxon>Ectothiorhodospiraceae</taxon>
        <taxon>Thioalbus</taxon>
    </lineage>
</organism>
<dbReference type="InterPro" id="IPR015424">
    <property type="entry name" value="PyrdxlP-dep_Trfase"/>
</dbReference>
<dbReference type="PROSITE" id="PS00600">
    <property type="entry name" value="AA_TRANSFER_CLASS_3"/>
    <property type="match status" value="1"/>
</dbReference>
<keyword evidence="5 6" id="KW-0663">Pyridoxal phosphate</keyword>
<dbReference type="InterPro" id="IPR015422">
    <property type="entry name" value="PyrdxlP-dep_Trfase_small"/>
</dbReference>
<accession>A0A369CJD6</accession>
<keyword evidence="8" id="KW-1185">Reference proteome</keyword>
<evidence type="ECO:0000256" key="1">
    <source>
        <dbReference type="ARBA" id="ARBA00001933"/>
    </source>
</evidence>
<comment type="caution">
    <text evidence="7">The sequence shown here is derived from an EMBL/GenBank/DDBJ whole genome shotgun (WGS) entry which is preliminary data.</text>
</comment>
<dbReference type="InterPro" id="IPR049704">
    <property type="entry name" value="Aminotrans_3_PPA_site"/>
</dbReference>
<evidence type="ECO:0000256" key="5">
    <source>
        <dbReference type="ARBA" id="ARBA00022898"/>
    </source>
</evidence>
<comment type="cofactor">
    <cofactor evidence="1">
        <name>pyridoxal 5'-phosphate</name>
        <dbReference type="ChEBI" id="CHEBI:597326"/>
    </cofactor>
</comment>
<dbReference type="GO" id="GO:0008483">
    <property type="term" value="F:transaminase activity"/>
    <property type="evidence" value="ECO:0007669"/>
    <property type="project" value="UniProtKB-KW"/>
</dbReference>
<dbReference type="NCBIfam" id="NF005685">
    <property type="entry name" value="PRK07483.1"/>
    <property type="match status" value="1"/>
</dbReference>
<dbReference type="Gene3D" id="3.40.640.10">
    <property type="entry name" value="Type I PLP-dependent aspartate aminotransferase-like (Major domain)"/>
    <property type="match status" value="1"/>
</dbReference>
<dbReference type="Pfam" id="PF00202">
    <property type="entry name" value="Aminotran_3"/>
    <property type="match status" value="1"/>
</dbReference>
<protein>
    <submittedName>
        <fullName evidence="7">Adenosylmethionine-8-amino-7-oxononanoate aminotransferase</fullName>
    </submittedName>
</protein>
<dbReference type="EMBL" id="QPJY01000001">
    <property type="protein sequence ID" value="RCX33408.1"/>
    <property type="molecule type" value="Genomic_DNA"/>
</dbReference>
<sequence length="445" mass="49316">MSHVFYRNPYKKYPVVARGKGVYLYDRQGKRYLDGCGGAVVSAIGHHVPEVVEAIKAQLDSVEFAHTSQFTNDPQEELAELLAERAPGGLDFTYFVSGGSEAVESALKMARAYWVQMGRPEKWMVIGREQSYHGNTLGALAVGGNLWRRAIYEPMLYPRPRVAPCYCYRCPFGRHPESCSLECADDLERAIQEVGPEKVSAFIAEPIVGATAGALTPPAGYFQRIREICDRHDVLFIADEVMTGLGRTGAWFAMKHWGVVPDLMCLAKGLAAGYVPVGATMVHHRINDTFHNRRNVFQHGHTYMGHPLAAAAGVAVIRYMSEHKLVDRSRKLGKYLREQLQAACGDHPHVGEIRGRGLFVGMEFVKDRESRTPFEPETGFHNLVGDAAFELGLILYPTGGTIDGRRGDHVLIAPPFIITRSQIDRLVEILGRALERATKQVAGRG</sequence>
<keyword evidence="3 7" id="KW-0032">Aminotransferase</keyword>
<keyword evidence="4 7" id="KW-0808">Transferase</keyword>
<gene>
    <name evidence="7" type="ORF">DFQ59_101710</name>
</gene>
<dbReference type="PANTHER" id="PTHR43094">
    <property type="entry name" value="AMINOTRANSFERASE"/>
    <property type="match status" value="1"/>
</dbReference>
<evidence type="ECO:0000256" key="3">
    <source>
        <dbReference type="ARBA" id="ARBA00022576"/>
    </source>
</evidence>
<dbReference type="GO" id="GO:0030170">
    <property type="term" value="F:pyridoxal phosphate binding"/>
    <property type="evidence" value="ECO:0007669"/>
    <property type="project" value="InterPro"/>
</dbReference>
<dbReference type="Proteomes" id="UP000252707">
    <property type="component" value="Unassembled WGS sequence"/>
</dbReference>
<name>A0A369CJD6_9GAMM</name>
<dbReference type="RefSeq" id="WP_114278251.1">
    <property type="nucleotide sequence ID" value="NZ_QPJY01000001.1"/>
</dbReference>
<evidence type="ECO:0000256" key="4">
    <source>
        <dbReference type="ARBA" id="ARBA00022679"/>
    </source>
</evidence>
<dbReference type="FunFam" id="3.40.640.10:FF:000014">
    <property type="entry name" value="Adenosylmethionine-8-amino-7-oxononanoate aminotransferase, probable"/>
    <property type="match status" value="1"/>
</dbReference>